<dbReference type="PRINTS" id="PR00740">
    <property type="entry name" value="GLHYDRLASE27"/>
</dbReference>
<comment type="caution">
    <text evidence="7">The sequence shown here is derived from an EMBL/GenBank/DDBJ whole genome shotgun (WGS) entry which is preliminary data.</text>
</comment>
<dbReference type="Proteomes" id="UP001500618">
    <property type="component" value="Unassembled WGS sequence"/>
</dbReference>
<dbReference type="InterPro" id="IPR018905">
    <property type="entry name" value="A-galactase_NEW3"/>
</dbReference>
<comment type="catalytic activity">
    <reaction evidence="5">
        <text>Hydrolysis of terminal, non-reducing alpha-D-galactose residues in alpha-D-galactosides, including galactose oligosaccharides, galactomannans and galactolipids.</text>
        <dbReference type="EC" id="3.2.1.22"/>
    </reaction>
</comment>
<name>A0ABP4RNY5_9ACTN</name>
<proteinExistence type="inferred from homology"/>
<dbReference type="PANTHER" id="PTHR11452:SF75">
    <property type="entry name" value="ALPHA-GALACTOSIDASE MEL1"/>
    <property type="match status" value="1"/>
</dbReference>
<dbReference type="InterPro" id="IPR041233">
    <property type="entry name" value="Melibiase_C"/>
</dbReference>
<sequence>MGWNSWNKFGCNVSETLIKATADAMVSSGMRAAGYQYVNIDDCWMSHDRNAAGQLVPDPVKFPDGMKALADYVHGKKLKLGIYSSAGTQTCAGYPASLDHETTDAQSFADWGIDYLKYDNCNNENRPAIERYTAMANALKATGRPIVLSICEWGQNKPWEWGASVGGQLWRTTGDITDSFSSVLGILDQQVGLEKFSGPGAWNDPDMLEVGNGGMTDAEYRAHFSLWALLNAPLLSGNDLRTMSDATKKILMNKDVVAVDQDWGGQQGALVSGNGTTQVWAKPMSDGSVTVALLNRGPVSAMAATTTAAIGLPDTDSYRVKDLWTGKESQTDAMIRAELGVHGVSLLRIWPKSGRTLAPLTTLSVGVDEVVEKDQPFTTLGTVYNDGSTPLIRPSLTLVAPAGWKVQGSATVRTDVVQPHRGWTATWKLVPDGTGGASLDVRVDSRYFTIGGGQQSSEHVTALVAVPPPAGSVQASSLPFISTGNGWGPVERNTSNGENQPGDGLPMSIAGVKYATGIGAHAPSTVRIYLGGKCTSFSAMVGVDDETHGNGSVAFTVVGDNKSLAQSPVQRGNQAAVSLTANVTGVHIIDLQVSDGGDGNTWDHADWAVATLTCS</sequence>
<accession>A0ABP4RNY5</accession>
<keyword evidence="8" id="KW-1185">Reference proteome</keyword>
<dbReference type="InterPro" id="IPR017853">
    <property type="entry name" value="GH"/>
</dbReference>
<dbReference type="Pfam" id="PF08305">
    <property type="entry name" value="NPCBM"/>
    <property type="match status" value="1"/>
</dbReference>
<dbReference type="Gene3D" id="2.60.40.1180">
    <property type="entry name" value="Golgi alpha-mannosidase II"/>
    <property type="match status" value="1"/>
</dbReference>
<evidence type="ECO:0000313" key="8">
    <source>
        <dbReference type="Proteomes" id="UP001500618"/>
    </source>
</evidence>
<dbReference type="PROSITE" id="PS00512">
    <property type="entry name" value="ALPHA_GALACTOSIDASE"/>
    <property type="match status" value="1"/>
</dbReference>
<dbReference type="PANTHER" id="PTHR11452">
    <property type="entry name" value="ALPHA-GALACTOSIDASE/ALPHA-N-ACETYLGALACTOSAMINIDASE"/>
    <property type="match status" value="1"/>
</dbReference>
<comment type="similarity">
    <text evidence="1 5">Belongs to the glycosyl hydrolase 27 family.</text>
</comment>
<keyword evidence="2" id="KW-0732">Signal</keyword>
<evidence type="ECO:0000256" key="1">
    <source>
        <dbReference type="ARBA" id="ARBA00009743"/>
    </source>
</evidence>
<keyword evidence="3 5" id="KW-0378">Hydrolase</keyword>
<dbReference type="CDD" id="cd14792">
    <property type="entry name" value="GH27"/>
    <property type="match status" value="1"/>
</dbReference>
<dbReference type="InterPro" id="IPR013222">
    <property type="entry name" value="Glyco_hyd_98_carb-bd"/>
</dbReference>
<evidence type="ECO:0000256" key="2">
    <source>
        <dbReference type="ARBA" id="ARBA00022729"/>
    </source>
</evidence>
<dbReference type="InterPro" id="IPR013785">
    <property type="entry name" value="Aldolase_TIM"/>
</dbReference>
<dbReference type="InterPro" id="IPR000111">
    <property type="entry name" value="Glyco_hydro_27/36_CS"/>
</dbReference>
<evidence type="ECO:0000256" key="5">
    <source>
        <dbReference type="RuleBase" id="RU361168"/>
    </source>
</evidence>
<dbReference type="Gene3D" id="2.60.120.1060">
    <property type="entry name" value="NPCBM/NEW2 domain"/>
    <property type="match status" value="1"/>
</dbReference>
<feature type="domain" description="Glycosyl hydrolase family 98 putative carbohydrate-binding module" evidence="6">
    <location>
        <begin position="469"/>
        <end position="614"/>
    </location>
</feature>
<evidence type="ECO:0000313" key="7">
    <source>
        <dbReference type="EMBL" id="GAA1656048.1"/>
    </source>
</evidence>
<dbReference type="Pfam" id="PF10633">
    <property type="entry name" value="NPCBM_assoc"/>
    <property type="match status" value="1"/>
</dbReference>
<dbReference type="InterPro" id="IPR008979">
    <property type="entry name" value="Galactose-bd-like_sf"/>
</dbReference>
<dbReference type="InterPro" id="IPR002241">
    <property type="entry name" value="Glyco_hydro_27"/>
</dbReference>
<dbReference type="EC" id="3.2.1.22" evidence="5"/>
<dbReference type="SUPFAM" id="SSF51011">
    <property type="entry name" value="Glycosyl hydrolase domain"/>
    <property type="match status" value="1"/>
</dbReference>
<keyword evidence="5" id="KW-1015">Disulfide bond</keyword>
<evidence type="ECO:0000259" key="6">
    <source>
        <dbReference type="SMART" id="SM00776"/>
    </source>
</evidence>
<dbReference type="Pfam" id="PF17801">
    <property type="entry name" value="Melibiase_C"/>
    <property type="match status" value="1"/>
</dbReference>
<dbReference type="EMBL" id="BAAANY010000001">
    <property type="protein sequence ID" value="GAA1656048.1"/>
    <property type="molecule type" value="Genomic_DNA"/>
</dbReference>
<evidence type="ECO:0000256" key="3">
    <source>
        <dbReference type="ARBA" id="ARBA00022801"/>
    </source>
</evidence>
<dbReference type="SMART" id="SM00776">
    <property type="entry name" value="NPCBM"/>
    <property type="match status" value="1"/>
</dbReference>
<protein>
    <recommendedName>
        <fullName evidence="5">Alpha-galactosidase</fullName>
        <ecNumber evidence="5">3.2.1.22</ecNumber>
    </recommendedName>
    <alternativeName>
        <fullName evidence="5">Melibiase</fullName>
    </alternativeName>
</protein>
<dbReference type="InterPro" id="IPR038637">
    <property type="entry name" value="NPCBM_sf"/>
</dbReference>
<reference evidence="8" key="1">
    <citation type="journal article" date="2019" name="Int. J. Syst. Evol. Microbiol.">
        <title>The Global Catalogue of Microorganisms (GCM) 10K type strain sequencing project: providing services to taxonomists for standard genome sequencing and annotation.</title>
        <authorList>
            <consortium name="The Broad Institute Genomics Platform"/>
            <consortium name="The Broad Institute Genome Sequencing Center for Infectious Disease"/>
            <person name="Wu L."/>
            <person name="Ma J."/>
        </authorList>
    </citation>
    <scope>NUCLEOTIDE SEQUENCE [LARGE SCALE GENOMIC DNA]</scope>
    <source>
        <strain evidence="8">JCM 14718</strain>
    </source>
</reference>
<dbReference type="InterPro" id="IPR013780">
    <property type="entry name" value="Glyco_hydro_b"/>
</dbReference>
<evidence type="ECO:0000256" key="4">
    <source>
        <dbReference type="ARBA" id="ARBA00023295"/>
    </source>
</evidence>
<organism evidence="7 8">
    <name type="scientific">Fodinicola feengrottensis</name>
    <dbReference type="NCBI Taxonomy" id="435914"/>
    <lineage>
        <taxon>Bacteria</taxon>
        <taxon>Bacillati</taxon>
        <taxon>Actinomycetota</taxon>
        <taxon>Actinomycetes</taxon>
        <taxon>Mycobacteriales</taxon>
        <taxon>Fodinicola</taxon>
    </lineage>
</organism>
<keyword evidence="4 5" id="KW-0326">Glycosidase</keyword>
<dbReference type="Pfam" id="PF16499">
    <property type="entry name" value="Melibiase_2"/>
    <property type="match status" value="1"/>
</dbReference>
<dbReference type="Gene3D" id="3.20.20.70">
    <property type="entry name" value="Aldolase class I"/>
    <property type="match status" value="1"/>
</dbReference>
<gene>
    <name evidence="7" type="ORF">GCM10009765_01620</name>
</gene>
<dbReference type="SUPFAM" id="SSF51445">
    <property type="entry name" value="(Trans)glycosidases"/>
    <property type="match status" value="1"/>
</dbReference>
<dbReference type="SUPFAM" id="SSF49785">
    <property type="entry name" value="Galactose-binding domain-like"/>
    <property type="match status" value="1"/>
</dbReference>